<dbReference type="InterPro" id="IPR003772">
    <property type="entry name" value="YceD"/>
</dbReference>
<accession>A0A554XME6</accession>
<evidence type="ECO:0000256" key="1">
    <source>
        <dbReference type="ARBA" id="ARBA00002868"/>
    </source>
</evidence>
<organism evidence="6 7">
    <name type="scientific">Tepidimonas fonticaldi</name>
    <dbReference type="NCBI Taxonomy" id="1101373"/>
    <lineage>
        <taxon>Bacteria</taxon>
        <taxon>Pseudomonadati</taxon>
        <taxon>Pseudomonadota</taxon>
        <taxon>Betaproteobacteria</taxon>
        <taxon>Burkholderiales</taxon>
        <taxon>Tepidimonas</taxon>
    </lineage>
</organism>
<dbReference type="PANTHER" id="PTHR38099:SF1">
    <property type="entry name" value="LARGE RIBOSOMAL RNA SUBUNIT ACCUMULATION PROTEIN YCED"/>
    <property type="match status" value="1"/>
</dbReference>
<dbReference type="GO" id="GO:0042254">
    <property type="term" value="P:ribosome biogenesis"/>
    <property type="evidence" value="ECO:0007669"/>
    <property type="project" value="UniProtKB-KW"/>
</dbReference>
<comment type="similarity">
    <text evidence="2">Belongs to the DUF177 domain family.</text>
</comment>
<evidence type="ECO:0000313" key="7">
    <source>
        <dbReference type="Proteomes" id="UP000316388"/>
    </source>
</evidence>
<dbReference type="InterPro" id="IPR039255">
    <property type="entry name" value="YceD_bac"/>
</dbReference>
<gene>
    <name evidence="6" type="primary">yceD</name>
    <name evidence="6" type="ORF">Tfont_01406</name>
</gene>
<evidence type="ECO:0000256" key="3">
    <source>
        <dbReference type="ARBA" id="ARBA00015716"/>
    </source>
</evidence>
<evidence type="ECO:0000313" key="6">
    <source>
        <dbReference type="EMBL" id="TSE37004.1"/>
    </source>
</evidence>
<dbReference type="GO" id="GO:0005829">
    <property type="term" value="C:cytosol"/>
    <property type="evidence" value="ECO:0007669"/>
    <property type="project" value="TreeGrafter"/>
</dbReference>
<dbReference type="Pfam" id="PF02620">
    <property type="entry name" value="YceD"/>
    <property type="match status" value="1"/>
</dbReference>
<name>A0A554XME6_9BURK</name>
<dbReference type="AlphaFoldDB" id="A0A554XME6"/>
<evidence type="ECO:0000256" key="4">
    <source>
        <dbReference type="ARBA" id="ARBA00022517"/>
    </source>
</evidence>
<evidence type="ECO:0000256" key="5">
    <source>
        <dbReference type="ARBA" id="ARBA00031841"/>
    </source>
</evidence>
<comment type="caution">
    <text evidence="6">The sequence shown here is derived from an EMBL/GenBank/DDBJ whole genome shotgun (WGS) entry which is preliminary data.</text>
</comment>
<keyword evidence="4" id="KW-0690">Ribosome biogenesis</keyword>
<sequence>MAWLTRRGIIRRMRVPNPHAAEPHDWIDVDALTRRGDGLSGVFALIRLPRVLADAPDLPGQAQEAVRWRVHAEWRDPPPAVAAAVRALAGGRRAAVPRQLWLHLQAEGRVPLVCQRCLDPYWQPVMVDRWFRFVANEAAAEAEDESCEEDLLVLDGPRYPLLELVEEELLLAAPLVPLHEVCPRPLPLAVGDALGAGLGAGGEAAAPVSPASRPNPFEALAALKAGRRS</sequence>
<proteinExistence type="inferred from homology"/>
<comment type="function">
    <text evidence="1">Plays a role in synthesis, processing and/or stability of 23S rRNA.</text>
</comment>
<reference evidence="6 7" key="1">
    <citation type="submission" date="2019-07" db="EMBL/GenBank/DDBJ databases">
        <title>Tepidimonas fonticaldi AT-A2 draft genome.</title>
        <authorList>
            <person name="Da Costa M.S."/>
            <person name="Froufe H.J.C."/>
            <person name="Egas C."/>
            <person name="Albuquerque L."/>
        </authorList>
    </citation>
    <scope>NUCLEOTIDE SEQUENCE [LARGE SCALE GENOMIC DNA]</scope>
    <source>
        <strain evidence="6 7">AT-A2</strain>
    </source>
</reference>
<evidence type="ECO:0000256" key="2">
    <source>
        <dbReference type="ARBA" id="ARBA00010740"/>
    </source>
</evidence>
<dbReference type="EMBL" id="VJOO01000011">
    <property type="protein sequence ID" value="TSE37004.1"/>
    <property type="molecule type" value="Genomic_DNA"/>
</dbReference>
<dbReference type="PANTHER" id="PTHR38099">
    <property type="entry name" value="LARGE RIBOSOMAL RNA SUBUNIT ACCUMULATION PROTEIN YCED"/>
    <property type="match status" value="1"/>
</dbReference>
<protein>
    <recommendedName>
        <fullName evidence="3">Large ribosomal RNA subunit accumulation protein YceD</fullName>
    </recommendedName>
    <alternativeName>
        <fullName evidence="5">23S rRNA accumulation protein YceD</fullName>
    </alternativeName>
</protein>
<dbReference type="Proteomes" id="UP000316388">
    <property type="component" value="Unassembled WGS sequence"/>
</dbReference>